<dbReference type="SMART" id="SM00220">
    <property type="entry name" value="S_TKc"/>
    <property type="match status" value="1"/>
</dbReference>
<keyword evidence="4 5" id="KW-0067">ATP-binding</keyword>
<name>A0ABT0UJK3_9ACTN</name>
<evidence type="ECO:0000256" key="2">
    <source>
        <dbReference type="ARBA" id="ARBA00022741"/>
    </source>
</evidence>
<feature type="region of interest" description="Disordered" evidence="6">
    <location>
        <begin position="349"/>
        <end position="429"/>
    </location>
</feature>
<keyword evidence="2 5" id="KW-0547">Nucleotide-binding</keyword>
<proteinExistence type="predicted"/>
<dbReference type="PROSITE" id="PS50011">
    <property type="entry name" value="PROTEIN_KINASE_DOM"/>
    <property type="match status" value="1"/>
</dbReference>
<accession>A0ABT0UJK3</accession>
<evidence type="ECO:0000313" key="8">
    <source>
        <dbReference type="EMBL" id="MCM2388280.1"/>
    </source>
</evidence>
<evidence type="ECO:0000259" key="7">
    <source>
        <dbReference type="PROSITE" id="PS50011"/>
    </source>
</evidence>
<dbReference type="Gene3D" id="3.30.200.20">
    <property type="entry name" value="Phosphorylase Kinase, domain 1"/>
    <property type="match status" value="1"/>
</dbReference>
<feature type="compositionally biased region" description="Polar residues" evidence="6">
    <location>
        <begin position="375"/>
        <end position="385"/>
    </location>
</feature>
<dbReference type="Gene3D" id="1.10.510.10">
    <property type="entry name" value="Transferase(Phosphotransferase) domain 1"/>
    <property type="match status" value="1"/>
</dbReference>
<keyword evidence="1" id="KW-0808">Transferase</keyword>
<dbReference type="PANTHER" id="PTHR43289">
    <property type="entry name" value="MITOGEN-ACTIVATED PROTEIN KINASE KINASE KINASE 20-RELATED"/>
    <property type="match status" value="1"/>
</dbReference>
<dbReference type="SUPFAM" id="SSF56112">
    <property type="entry name" value="Protein kinase-like (PK-like)"/>
    <property type="match status" value="1"/>
</dbReference>
<dbReference type="Pfam" id="PF00069">
    <property type="entry name" value="Pkinase"/>
    <property type="match status" value="1"/>
</dbReference>
<feature type="domain" description="Protein kinase" evidence="7">
    <location>
        <begin position="24"/>
        <end position="276"/>
    </location>
</feature>
<evidence type="ECO:0000256" key="3">
    <source>
        <dbReference type="ARBA" id="ARBA00022777"/>
    </source>
</evidence>
<feature type="region of interest" description="Disordered" evidence="6">
    <location>
        <begin position="1"/>
        <end position="21"/>
    </location>
</feature>
<comment type="caution">
    <text evidence="8">The sequence shown here is derived from an EMBL/GenBank/DDBJ whole genome shotgun (WGS) entry which is preliminary data.</text>
</comment>
<dbReference type="InterPro" id="IPR017441">
    <property type="entry name" value="Protein_kinase_ATP_BS"/>
</dbReference>
<sequence>MSIARSDGRLQPARAGDPTRVGPYRIVGRLGSGGMGTVHAGLDPSGLRVAIKLVHASHAEDPEFRARFRREVQLSARVQGPCLLPLLAADPDAETPWLATAYAPGLTLDQHLAAHGPLTGGTLYAFATGTAQALAVIHAAGVIHRDVKPQNVILTPAGPLVLDFGIAHAADGTSVTRTGVMTGTPGWISPEHYRTGSAGPEGDVFAWGALVAYAATDRLPFGTGSPDVVAYRIMSTEPDLDGLPEGLRETVAKALTKNPDQRITSDSAAQECARLLSAQATQVLAADSGSEPTSASDLITTEWHVPSVEDPGWQVPTMSARKRALIGLIAVATASAAVAGAIVALDSTGQDRPHIPAKGVASPAAPVDKPAEATASASPGSTRTASPRDPRTVKVPVDPLAGAVRPTFTRGSDRSEPHPDEWRTSTRFANPREQNTEQAIRNHITSMLTTKGLEFMEPEITFNLRAQTVIVTGGPVPQLPENYQQMFQRASHMAACTALAHQLGDSPTSWPYGRFSIHWKMSDADTEAAMLGYGKATGGCFSEIAGQWRGDESGMVTAEIPSSATGEIRVADAAVKDITATWNRNTAQTNEEPLSTSDGINLGFDPVENAAYVWTADPDNRFGSRASQSNLQGAVEEAVCRKLTAEFNADKKWNYTRWTVAAYDPYIGGRQFIGSGVCTP</sequence>
<feature type="compositionally biased region" description="Basic and acidic residues" evidence="6">
    <location>
        <begin position="411"/>
        <end position="424"/>
    </location>
</feature>
<organism evidence="8 9">
    <name type="scientific">Streptomyces albipurpureus</name>
    <dbReference type="NCBI Taxonomy" id="2897419"/>
    <lineage>
        <taxon>Bacteria</taxon>
        <taxon>Bacillati</taxon>
        <taxon>Actinomycetota</taxon>
        <taxon>Actinomycetes</taxon>
        <taxon>Kitasatosporales</taxon>
        <taxon>Streptomycetaceae</taxon>
        <taxon>Streptomyces</taxon>
    </lineage>
</organism>
<evidence type="ECO:0000256" key="1">
    <source>
        <dbReference type="ARBA" id="ARBA00022679"/>
    </source>
</evidence>
<dbReference type="PROSITE" id="PS00107">
    <property type="entry name" value="PROTEIN_KINASE_ATP"/>
    <property type="match status" value="1"/>
</dbReference>
<dbReference type="InterPro" id="IPR008271">
    <property type="entry name" value="Ser/Thr_kinase_AS"/>
</dbReference>
<dbReference type="PROSITE" id="PS00108">
    <property type="entry name" value="PROTEIN_KINASE_ST"/>
    <property type="match status" value="1"/>
</dbReference>
<dbReference type="PANTHER" id="PTHR43289:SF34">
    <property type="entry name" value="SERINE_THREONINE-PROTEIN KINASE YBDM-RELATED"/>
    <property type="match status" value="1"/>
</dbReference>
<evidence type="ECO:0000313" key="9">
    <source>
        <dbReference type="Proteomes" id="UP001431429"/>
    </source>
</evidence>
<dbReference type="Proteomes" id="UP001431429">
    <property type="component" value="Unassembled WGS sequence"/>
</dbReference>
<dbReference type="InterPro" id="IPR000719">
    <property type="entry name" value="Prot_kinase_dom"/>
</dbReference>
<reference evidence="8" key="1">
    <citation type="submission" date="2022-06" db="EMBL/GenBank/DDBJ databases">
        <title>Genome public.</title>
        <authorList>
            <person name="Sun Q."/>
        </authorList>
    </citation>
    <scope>NUCLEOTIDE SEQUENCE</scope>
    <source>
        <strain evidence="8">CWNU-1</strain>
    </source>
</reference>
<evidence type="ECO:0000256" key="5">
    <source>
        <dbReference type="PROSITE-ProRule" id="PRU10141"/>
    </source>
</evidence>
<protein>
    <submittedName>
        <fullName evidence="8">Serine/threonine protein kinase</fullName>
    </submittedName>
</protein>
<keyword evidence="8" id="KW-0723">Serine/threonine-protein kinase</keyword>
<dbReference type="GO" id="GO:0004674">
    <property type="term" value="F:protein serine/threonine kinase activity"/>
    <property type="evidence" value="ECO:0007669"/>
    <property type="project" value="UniProtKB-KW"/>
</dbReference>
<dbReference type="RefSeq" id="WP_250918621.1">
    <property type="nucleotide sequence ID" value="NZ_JAMQAW010000007.1"/>
</dbReference>
<evidence type="ECO:0000256" key="6">
    <source>
        <dbReference type="SAM" id="MobiDB-lite"/>
    </source>
</evidence>
<keyword evidence="3 8" id="KW-0418">Kinase</keyword>
<feature type="binding site" evidence="5">
    <location>
        <position position="52"/>
    </location>
    <ligand>
        <name>ATP</name>
        <dbReference type="ChEBI" id="CHEBI:30616"/>
    </ligand>
</feature>
<evidence type="ECO:0000256" key="4">
    <source>
        <dbReference type="ARBA" id="ARBA00022840"/>
    </source>
</evidence>
<dbReference type="CDD" id="cd14014">
    <property type="entry name" value="STKc_PknB_like"/>
    <property type="match status" value="1"/>
</dbReference>
<dbReference type="InterPro" id="IPR011009">
    <property type="entry name" value="Kinase-like_dom_sf"/>
</dbReference>
<gene>
    <name evidence="8" type="ORF">NBG84_08200</name>
</gene>
<keyword evidence="9" id="KW-1185">Reference proteome</keyword>
<dbReference type="EMBL" id="JAMQAW010000007">
    <property type="protein sequence ID" value="MCM2388280.1"/>
    <property type="molecule type" value="Genomic_DNA"/>
</dbReference>